<comment type="caution">
    <text evidence="1">The sequence shown here is derived from an EMBL/GenBank/DDBJ whole genome shotgun (WGS) entry which is preliminary data.</text>
</comment>
<dbReference type="AlphaFoldDB" id="A0AA39J3B3"/>
<gene>
    <name evidence="1" type="ORF">EV421DRAFT_1246418</name>
</gene>
<organism evidence="1 2">
    <name type="scientific">Armillaria borealis</name>
    <dbReference type="NCBI Taxonomy" id="47425"/>
    <lineage>
        <taxon>Eukaryota</taxon>
        <taxon>Fungi</taxon>
        <taxon>Dikarya</taxon>
        <taxon>Basidiomycota</taxon>
        <taxon>Agaricomycotina</taxon>
        <taxon>Agaricomycetes</taxon>
        <taxon>Agaricomycetidae</taxon>
        <taxon>Agaricales</taxon>
        <taxon>Marasmiineae</taxon>
        <taxon>Physalacriaceae</taxon>
        <taxon>Armillaria</taxon>
    </lineage>
</organism>
<sequence length="163" mass="18312">MHGSTTKSWCYYRSALCLFRCFISAGTRSMWTHKSSYDVVGAKLGCLHPSCQRLLIHHLIICAWSRPLPSTRPVTSQLTYINLWPDNQKTGTLGALCVFRETEWFMVFVDPCAESLTVLFSFAASLGFTARIPAQPRTVLSEVGLVHHRGILPIYYHVSSGCK</sequence>
<reference evidence="1" key="1">
    <citation type="submission" date="2023-06" db="EMBL/GenBank/DDBJ databases">
        <authorList>
            <consortium name="Lawrence Berkeley National Laboratory"/>
            <person name="Ahrendt S."/>
            <person name="Sahu N."/>
            <person name="Indic B."/>
            <person name="Wong-Bajracharya J."/>
            <person name="Merenyi Z."/>
            <person name="Ke H.-M."/>
            <person name="Monk M."/>
            <person name="Kocsube S."/>
            <person name="Drula E."/>
            <person name="Lipzen A."/>
            <person name="Balint B."/>
            <person name="Henrissat B."/>
            <person name="Andreopoulos B."/>
            <person name="Martin F.M."/>
            <person name="Harder C.B."/>
            <person name="Rigling D."/>
            <person name="Ford K.L."/>
            <person name="Foster G.D."/>
            <person name="Pangilinan J."/>
            <person name="Papanicolaou A."/>
            <person name="Barry K."/>
            <person name="LaButti K."/>
            <person name="Viragh M."/>
            <person name="Koriabine M."/>
            <person name="Yan M."/>
            <person name="Riley R."/>
            <person name="Champramary S."/>
            <person name="Plett K.L."/>
            <person name="Tsai I.J."/>
            <person name="Slot J."/>
            <person name="Sipos G."/>
            <person name="Plett J."/>
            <person name="Nagy L.G."/>
            <person name="Grigoriev I.V."/>
        </authorList>
    </citation>
    <scope>NUCLEOTIDE SEQUENCE</scope>
    <source>
        <strain evidence="1">FPL87.14</strain>
    </source>
</reference>
<evidence type="ECO:0000313" key="1">
    <source>
        <dbReference type="EMBL" id="KAK0435293.1"/>
    </source>
</evidence>
<keyword evidence="2" id="KW-1185">Reference proteome</keyword>
<name>A0AA39J3B3_9AGAR</name>
<dbReference type="EMBL" id="JAUEPT010000064">
    <property type="protein sequence ID" value="KAK0435293.1"/>
    <property type="molecule type" value="Genomic_DNA"/>
</dbReference>
<accession>A0AA39J3B3</accession>
<dbReference type="Proteomes" id="UP001175226">
    <property type="component" value="Unassembled WGS sequence"/>
</dbReference>
<protein>
    <submittedName>
        <fullName evidence="1">Uncharacterized protein</fullName>
    </submittedName>
</protein>
<proteinExistence type="predicted"/>
<evidence type="ECO:0000313" key="2">
    <source>
        <dbReference type="Proteomes" id="UP001175226"/>
    </source>
</evidence>